<keyword evidence="1" id="KW-0472">Membrane</keyword>
<feature type="transmembrane region" description="Helical" evidence="1">
    <location>
        <begin position="41"/>
        <end position="60"/>
    </location>
</feature>
<keyword evidence="3" id="KW-1185">Reference proteome</keyword>
<dbReference type="AlphaFoldDB" id="A0A852ZFS4"/>
<gene>
    <name evidence="2" type="ORF">F4554_004392</name>
</gene>
<organism evidence="2 3">
    <name type="scientific">Actinopolymorpha rutila</name>
    <dbReference type="NCBI Taxonomy" id="446787"/>
    <lineage>
        <taxon>Bacteria</taxon>
        <taxon>Bacillati</taxon>
        <taxon>Actinomycetota</taxon>
        <taxon>Actinomycetes</taxon>
        <taxon>Propionibacteriales</taxon>
        <taxon>Actinopolymorphaceae</taxon>
        <taxon>Actinopolymorpha</taxon>
    </lineage>
</organism>
<evidence type="ECO:0000313" key="3">
    <source>
        <dbReference type="Proteomes" id="UP000579605"/>
    </source>
</evidence>
<keyword evidence="1" id="KW-1133">Transmembrane helix</keyword>
<dbReference type="EMBL" id="JACBZH010000001">
    <property type="protein sequence ID" value="NYH91754.1"/>
    <property type="molecule type" value="Genomic_DNA"/>
</dbReference>
<evidence type="ECO:0000313" key="2">
    <source>
        <dbReference type="EMBL" id="NYH91754.1"/>
    </source>
</evidence>
<evidence type="ECO:0000256" key="1">
    <source>
        <dbReference type="SAM" id="Phobius"/>
    </source>
</evidence>
<protein>
    <submittedName>
        <fullName evidence="2">Uncharacterized protein</fullName>
    </submittedName>
</protein>
<accession>A0A852ZFS4</accession>
<keyword evidence="1" id="KW-0812">Transmembrane</keyword>
<dbReference type="RefSeq" id="WP_179789287.1">
    <property type="nucleotide sequence ID" value="NZ_BAAARR010000001.1"/>
</dbReference>
<name>A0A852ZFS4_9ACTN</name>
<proteinExistence type="predicted"/>
<reference evidence="2 3" key="1">
    <citation type="submission" date="2020-07" db="EMBL/GenBank/DDBJ databases">
        <title>Sequencing the genomes of 1000 actinobacteria strains.</title>
        <authorList>
            <person name="Klenk H.-P."/>
        </authorList>
    </citation>
    <scope>NUCLEOTIDE SEQUENCE [LARGE SCALE GENOMIC DNA]</scope>
    <source>
        <strain evidence="2 3">DSM 18448</strain>
    </source>
</reference>
<comment type="caution">
    <text evidence="2">The sequence shown here is derived from an EMBL/GenBank/DDBJ whole genome shotgun (WGS) entry which is preliminary data.</text>
</comment>
<sequence length="81" mass="8163">MASGALFAWSSWRAAFVFAVPSVYAGPEYPVVQALGNHLGALAGLAILILLLLSVAGASPSRSAAAAERRSGSSADVPNHA</sequence>
<dbReference type="Proteomes" id="UP000579605">
    <property type="component" value="Unassembled WGS sequence"/>
</dbReference>